<dbReference type="EMBL" id="JXTC01000036">
    <property type="protein sequence ID" value="PON96763.1"/>
    <property type="molecule type" value="Genomic_DNA"/>
</dbReference>
<keyword evidence="2" id="KW-1185">Reference proteome</keyword>
<dbReference type="InParanoid" id="A0A2P5FG44"/>
<name>A0A2P5FG44_TREOI</name>
<dbReference type="Proteomes" id="UP000237000">
    <property type="component" value="Unassembled WGS sequence"/>
</dbReference>
<comment type="caution">
    <text evidence="1">The sequence shown here is derived from an EMBL/GenBank/DDBJ whole genome shotgun (WGS) entry which is preliminary data.</text>
</comment>
<gene>
    <name evidence="1" type="ORF">TorRG33x02_074670</name>
</gene>
<sequence length="71" mass="8059">MTPAHPIINTEYQKRTVGTRLLRTGKIPRNVRSEHVGLRHLLPVDSCADDCRIFSKSGKDEAETELEMENP</sequence>
<accession>A0A2P5FG44</accession>
<reference evidence="2" key="1">
    <citation type="submission" date="2016-06" db="EMBL/GenBank/DDBJ databases">
        <title>Parallel loss of symbiosis genes in relatives of nitrogen-fixing non-legume Parasponia.</title>
        <authorList>
            <person name="Van Velzen R."/>
            <person name="Holmer R."/>
            <person name="Bu F."/>
            <person name="Rutten L."/>
            <person name="Van Zeijl A."/>
            <person name="Liu W."/>
            <person name="Santuari L."/>
            <person name="Cao Q."/>
            <person name="Sharma T."/>
            <person name="Shen D."/>
            <person name="Roswanjaya Y."/>
            <person name="Wardhani T."/>
            <person name="Kalhor M.S."/>
            <person name="Jansen J."/>
            <person name="Van den Hoogen J."/>
            <person name="Gungor B."/>
            <person name="Hartog M."/>
            <person name="Hontelez J."/>
            <person name="Verver J."/>
            <person name="Yang W.-C."/>
            <person name="Schijlen E."/>
            <person name="Repin R."/>
            <person name="Schilthuizen M."/>
            <person name="Schranz E."/>
            <person name="Heidstra R."/>
            <person name="Miyata K."/>
            <person name="Fedorova E."/>
            <person name="Kohlen W."/>
            <person name="Bisseling T."/>
            <person name="Smit S."/>
            <person name="Geurts R."/>
        </authorList>
    </citation>
    <scope>NUCLEOTIDE SEQUENCE [LARGE SCALE GENOMIC DNA]</scope>
    <source>
        <strain evidence="2">cv. RG33-2</strain>
    </source>
</reference>
<proteinExistence type="predicted"/>
<organism evidence="1 2">
    <name type="scientific">Trema orientale</name>
    <name type="common">Charcoal tree</name>
    <name type="synonym">Celtis orientalis</name>
    <dbReference type="NCBI Taxonomy" id="63057"/>
    <lineage>
        <taxon>Eukaryota</taxon>
        <taxon>Viridiplantae</taxon>
        <taxon>Streptophyta</taxon>
        <taxon>Embryophyta</taxon>
        <taxon>Tracheophyta</taxon>
        <taxon>Spermatophyta</taxon>
        <taxon>Magnoliopsida</taxon>
        <taxon>eudicotyledons</taxon>
        <taxon>Gunneridae</taxon>
        <taxon>Pentapetalae</taxon>
        <taxon>rosids</taxon>
        <taxon>fabids</taxon>
        <taxon>Rosales</taxon>
        <taxon>Cannabaceae</taxon>
        <taxon>Trema</taxon>
    </lineage>
</organism>
<evidence type="ECO:0000313" key="1">
    <source>
        <dbReference type="EMBL" id="PON96763.1"/>
    </source>
</evidence>
<dbReference type="AlphaFoldDB" id="A0A2P5FG44"/>
<protein>
    <submittedName>
        <fullName evidence="1">Uncharacterized protein</fullName>
    </submittedName>
</protein>
<evidence type="ECO:0000313" key="2">
    <source>
        <dbReference type="Proteomes" id="UP000237000"/>
    </source>
</evidence>